<keyword evidence="8" id="KW-0328">Glycosyltransferase</keyword>
<feature type="domain" description="Phosphoribosyltransferase" evidence="11">
    <location>
        <begin position="64"/>
        <end position="162"/>
    </location>
</feature>
<dbReference type="GO" id="GO:0016208">
    <property type="term" value="F:AMP binding"/>
    <property type="evidence" value="ECO:0007669"/>
    <property type="project" value="TreeGrafter"/>
</dbReference>
<dbReference type="NCBIfam" id="NF002636">
    <property type="entry name" value="PRK02304.1-5"/>
    <property type="match status" value="1"/>
</dbReference>
<comment type="catalytic activity">
    <reaction evidence="1">
        <text>AMP + diphosphate = 5-phospho-alpha-D-ribose 1-diphosphate + adenine</text>
        <dbReference type="Rhea" id="RHEA:16609"/>
        <dbReference type="ChEBI" id="CHEBI:16708"/>
        <dbReference type="ChEBI" id="CHEBI:33019"/>
        <dbReference type="ChEBI" id="CHEBI:58017"/>
        <dbReference type="ChEBI" id="CHEBI:456215"/>
        <dbReference type="EC" id="2.4.2.7"/>
    </reaction>
</comment>
<comment type="function">
    <text evidence="2">Catalyzes a salvage reaction resulting in the formation of AMP, that is energically less costly than de novo synthesis.</text>
</comment>
<evidence type="ECO:0000256" key="5">
    <source>
        <dbReference type="ARBA" id="ARBA00008391"/>
    </source>
</evidence>
<dbReference type="CDD" id="cd06223">
    <property type="entry name" value="PRTases_typeI"/>
    <property type="match status" value="1"/>
</dbReference>
<dbReference type="UniPathway" id="UPA00588">
    <property type="reaction ID" value="UER00646"/>
</dbReference>
<comment type="pathway">
    <text evidence="4">Purine metabolism; AMP biosynthesis via salvage pathway; AMP from adenine: step 1/1.</text>
</comment>
<dbReference type="GO" id="GO:0006168">
    <property type="term" value="P:adenine salvage"/>
    <property type="evidence" value="ECO:0007669"/>
    <property type="project" value="InterPro"/>
</dbReference>
<evidence type="ECO:0000256" key="1">
    <source>
        <dbReference type="ARBA" id="ARBA00000868"/>
    </source>
</evidence>
<dbReference type="STRING" id="741276.A0A2S5BEN6"/>
<dbReference type="EMBL" id="PJQD01000018">
    <property type="protein sequence ID" value="POY75238.1"/>
    <property type="molecule type" value="Genomic_DNA"/>
</dbReference>
<dbReference type="FunFam" id="3.40.50.2020:FF:000021">
    <property type="entry name" value="Adenine phosphoribosyltransferase"/>
    <property type="match status" value="1"/>
</dbReference>
<dbReference type="Pfam" id="PF00156">
    <property type="entry name" value="Pribosyltran"/>
    <property type="match status" value="1"/>
</dbReference>
<evidence type="ECO:0000256" key="7">
    <source>
        <dbReference type="ARBA" id="ARBA00022490"/>
    </source>
</evidence>
<organism evidence="12 13">
    <name type="scientific">Rhodotorula taiwanensis</name>
    <dbReference type="NCBI Taxonomy" id="741276"/>
    <lineage>
        <taxon>Eukaryota</taxon>
        <taxon>Fungi</taxon>
        <taxon>Dikarya</taxon>
        <taxon>Basidiomycota</taxon>
        <taxon>Pucciniomycotina</taxon>
        <taxon>Microbotryomycetes</taxon>
        <taxon>Sporidiobolales</taxon>
        <taxon>Sporidiobolaceae</taxon>
        <taxon>Rhodotorula</taxon>
    </lineage>
</organism>
<evidence type="ECO:0000256" key="9">
    <source>
        <dbReference type="ARBA" id="ARBA00022679"/>
    </source>
</evidence>
<dbReference type="EC" id="2.4.2.7" evidence="6"/>
<protein>
    <recommendedName>
        <fullName evidence="6">adenine phosphoribosyltransferase</fullName>
        <ecNumber evidence="6">2.4.2.7</ecNumber>
    </recommendedName>
</protein>
<keyword evidence="13" id="KW-1185">Reference proteome</keyword>
<proteinExistence type="inferred from homology"/>
<reference evidence="12 13" key="1">
    <citation type="journal article" date="2018" name="Front. Microbiol.">
        <title>Prospects for Fungal Bioremediation of Acidic Radioactive Waste Sites: Characterization and Genome Sequence of Rhodotorula taiwanensis MD1149.</title>
        <authorList>
            <person name="Tkavc R."/>
            <person name="Matrosova V.Y."/>
            <person name="Grichenko O.E."/>
            <person name="Gostincar C."/>
            <person name="Volpe R.P."/>
            <person name="Klimenkova P."/>
            <person name="Gaidamakova E.K."/>
            <person name="Zhou C.E."/>
            <person name="Stewart B.J."/>
            <person name="Lyman M.G."/>
            <person name="Malfatti S.A."/>
            <person name="Rubinfeld B."/>
            <person name="Courtot M."/>
            <person name="Singh J."/>
            <person name="Dalgard C.L."/>
            <person name="Hamilton T."/>
            <person name="Frey K.G."/>
            <person name="Gunde-Cimerman N."/>
            <person name="Dugan L."/>
            <person name="Daly M.J."/>
        </authorList>
    </citation>
    <scope>NUCLEOTIDE SEQUENCE [LARGE SCALE GENOMIC DNA]</scope>
    <source>
        <strain evidence="12 13">MD1149</strain>
    </source>
</reference>
<dbReference type="GO" id="GO:0002055">
    <property type="term" value="F:adenine binding"/>
    <property type="evidence" value="ECO:0007669"/>
    <property type="project" value="TreeGrafter"/>
</dbReference>
<evidence type="ECO:0000256" key="4">
    <source>
        <dbReference type="ARBA" id="ARBA00004659"/>
    </source>
</evidence>
<evidence type="ECO:0000256" key="6">
    <source>
        <dbReference type="ARBA" id="ARBA00011893"/>
    </source>
</evidence>
<dbReference type="GO" id="GO:0005737">
    <property type="term" value="C:cytoplasm"/>
    <property type="evidence" value="ECO:0007669"/>
    <property type="project" value="UniProtKB-SubCell"/>
</dbReference>
<dbReference type="PANTHER" id="PTHR32315:SF3">
    <property type="entry name" value="ADENINE PHOSPHORIBOSYLTRANSFERASE"/>
    <property type="match status" value="1"/>
</dbReference>
<keyword evidence="9" id="KW-0808">Transferase</keyword>
<dbReference type="InterPro" id="IPR000836">
    <property type="entry name" value="PRTase_dom"/>
</dbReference>
<dbReference type="InterPro" id="IPR029057">
    <property type="entry name" value="PRTase-like"/>
</dbReference>
<keyword evidence="7" id="KW-0963">Cytoplasm</keyword>
<evidence type="ECO:0000256" key="3">
    <source>
        <dbReference type="ARBA" id="ARBA00004496"/>
    </source>
</evidence>
<dbReference type="OrthoDB" id="363185at2759"/>
<dbReference type="SUPFAM" id="SSF53271">
    <property type="entry name" value="PRTase-like"/>
    <property type="match status" value="1"/>
</dbReference>
<keyword evidence="10" id="KW-0660">Purine salvage</keyword>
<comment type="subcellular location">
    <subcellularLocation>
        <location evidence="3">Cytoplasm</location>
    </subcellularLocation>
</comment>
<comment type="similarity">
    <text evidence="5">Belongs to the purine/pyrimidine phosphoribosyltransferase family.</text>
</comment>
<name>A0A2S5BEN6_9BASI</name>
<evidence type="ECO:0000256" key="10">
    <source>
        <dbReference type="ARBA" id="ARBA00022726"/>
    </source>
</evidence>
<dbReference type="InterPro" id="IPR050054">
    <property type="entry name" value="UPRTase/APRTase"/>
</dbReference>
<gene>
    <name evidence="12" type="ORF">BMF94_1608</name>
</gene>
<evidence type="ECO:0000256" key="8">
    <source>
        <dbReference type="ARBA" id="ARBA00022676"/>
    </source>
</evidence>
<accession>A0A2S5BEN6</accession>
<evidence type="ECO:0000259" key="11">
    <source>
        <dbReference type="Pfam" id="PF00156"/>
    </source>
</evidence>
<evidence type="ECO:0000256" key="2">
    <source>
        <dbReference type="ARBA" id="ARBA00003968"/>
    </source>
</evidence>
<dbReference type="Proteomes" id="UP000237144">
    <property type="component" value="Unassembled WGS sequence"/>
</dbReference>
<dbReference type="PANTHER" id="PTHR32315">
    <property type="entry name" value="ADENINE PHOSPHORIBOSYLTRANSFERASE"/>
    <property type="match status" value="1"/>
</dbReference>
<dbReference type="GO" id="GO:0044209">
    <property type="term" value="P:AMP salvage"/>
    <property type="evidence" value="ECO:0007669"/>
    <property type="project" value="UniProtKB-UniPathway"/>
</dbReference>
<dbReference type="GO" id="GO:0003999">
    <property type="term" value="F:adenine phosphoribosyltransferase activity"/>
    <property type="evidence" value="ECO:0007669"/>
    <property type="project" value="UniProtKB-EC"/>
</dbReference>
<evidence type="ECO:0000313" key="13">
    <source>
        <dbReference type="Proteomes" id="UP000237144"/>
    </source>
</evidence>
<dbReference type="Gene3D" id="3.40.50.2020">
    <property type="match status" value="1"/>
</dbReference>
<dbReference type="InterPro" id="IPR005764">
    <property type="entry name" value="Ade_phspho_trans"/>
</dbReference>
<comment type="caution">
    <text evidence="12">The sequence shown here is derived from an EMBL/GenBank/DDBJ whole genome shotgun (WGS) entry which is preliminary data.</text>
</comment>
<sequence length="188" mass="20511">MSDIEYLRSQLGVHPDFPKKGIVFLDIFPLLRDPVAFETLITHFLHHLTSVTLPKLRADSGNPKAKIDAFIGLDARGFLFGPVLASRLGAAFVAVRKVGKLPGKCFKAEYEKEYGTDVFEMQEDALPEGANVVVIDDLIATGGSAFAAHQLVEQAKAKVIQNLFVVDIEFLKGADKLPAPSYSIIKAD</sequence>
<dbReference type="HAMAP" id="MF_00004">
    <property type="entry name" value="Aden_phosphoribosyltr"/>
    <property type="match status" value="1"/>
</dbReference>
<evidence type="ECO:0000313" key="12">
    <source>
        <dbReference type="EMBL" id="POY75238.1"/>
    </source>
</evidence>
<dbReference type="AlphaFoldDB" id="A0A2S5BEN6"/>
<dbReference type="GO" id="GO:0006166">
    <property type="term" value="P:purine ribonucleoside salvage"/>
    <property type="evidence" value="ECO:0007669"/>
    <property type="project" value="UniProtKB-KW"/>
</dbReference>